<dbReference type="CDD" id="cd00371">
    <property type="entry name" value="HMA"/>
    <property type="match status" value="1"/>
</dbReference>
<evidence type="ECO:0000256" key="1">
    <source>
        <dbReference type="ARBA" id="ARBA00022723"/>
    </source>
</evidence>
<keyword evidence="4" id="KW-1185">Reference proteome</keyword>
<dbReference type="InterPro" id="IPR036163">
    <property type="entry name" value="HMA_dom_sf"/>
</dbReference>
<feature type="domain" description="HMA" evidence="2">
    <location>
        <begin position="83"/>
        <end position="146"/>
    </location>
</feature>
<dbReference type="SUPFAM" id="SSF55008">
    <property type="entry name" value="HMA, heavy metal-associated domain"/>
    <property type="match status" value="1"/>
</dbReference>
<dbReference type="Proteomes" id="UP001222027">
    <property type="component" value="Unassembled WGS sequence"/>
</dbReference>
<proteinExistence type="predicted"/>
<dbReference type="PROSITE" id="PS50846">
    <property type="entry name" value="HMA_2"/>
    <property type="match status" value="1"/>
</dbReference>
<evidence type="ECO:0000313" key="4">
    <source>
        <dbReference type="Proteomes" id="UP001222027"/>
    </source>
</evidence>
<dbReference type="PANTHER" id="PTHR22814:SF351">
    <property type="entry name" value="HEAVY METAL-ASSOCIATED ISOPRENYLATED PLANT PROTEIN 28"/>
    <property type="match status" value="1"/>
</dbReference>
<gene>
    <name evidence="3" type="ORF">OPV22_023756</name>
</gene>
<dbReference type="AlphaFoldDB" id="A0AAV8QSY4"/>
<evidence type="ECO:0000259" key="2">
    <source>
        <dbReference type="PROSITE" id="PS50846"/>
    </source>
</evidence>
<dbReference type="GO" id="GO:0046872">
    <property type="term" value="F:metal ion binding"/>
    <property type="evidence" value="ECO:0007669"/>
    <property type="project" value="UniProtKB-KW"/>
</dbReference>
<organism evidence="3 4">
    <name type="scientific">Ensete ventricosum</name>
    <name type="common">Abyssinian banana</name>
    <name type="synonym">Musa ensete</name>
    <dbReference type="NCBI Taxonomy" id="4639"/>
    <lineage>
        <taxon>Eukaryota</taxon>
        <taxon>Viridiplantae</taxon>
        <taxon>Streptophyta</taxon>
        <taxon>Embryophyta</taxon>
        <taxon>Tracheophyta</taxon>
        <taxon>Spermatophyta</taxon>
        <taxon>Magnoliopsida</taxon>
        <taxon>Liliopsida</taxon>
        <taxon>Zingiberales</taxon>
        <taxon>Musaceae</taxon>
        <taxon>Ensete</taxon>
    </lineage>
</organism>
<reference evidence="3 4" key="1">
    <citation type="submission" date="2022-12" db="EMBL/GenBank/DDBJ databases">
        <title>Chromosome-scale assembly of the Ensete ventricosum genome.</title>
        <authorList>
            <person name="Dussert Y."/>
            <person name="Stocks J."/>
            <person name="Wendawek A."/>
            <person name="Woldeyes F."/>
            <person name="Nichols R.A."/>
            <person name="Borrell J.S."/>
        </authorList>
    </citation>
    <scope>NUCLEOTIDE SEQUENCE [LARGE SCALE GENOMIC DNA]</scope>
    <source>
        <strain evidence="4">cv. Maze</strain>
        <tissue evidence="3">Seeds</tissue>
    </source>
</reference>
<keyword evidence="1" id="KW-0479">Metal-binding</keyword>
<dbReference type="Pfam" id="PF00403">
    <property type="entry name" value="HMA"/>
    <property type="match status" value="1"/>
</dbReference>
<dbReference type="PANTHER" id="PTHR22814">
    <property type="entry name" value="COPPER TRANSPORT PROTEIN ATOX1-RELATED"/>
    <property type="match status" value="1"/>
</dbReference>
<sequence>MTRRGLIAGIWCFSHLYVGLGTCTYVDIPCSHWRSKPSSSKRDQRAWQLLMILDSLISSIHTSRVEATVHADPLNCSKSFLKMTIVEMCVHMDCSGCENKIRKALSKLQGVDSVDIDMVMQKVTVTGWADQKKVLKAVRKTGRRAVLWPYPLAAEHNVYTQGYYHLQHPTPAHRLLFDAQPRSYNYYMHGYDDSSFHGYYQQPAHTHIIDEEARARFSDDNPNACSIM</sequence>
<name>A0AAV8QSY4_ENSVE</name>
<evidence type="ECO:0000313" key="3">
    <source>
        <dbReference type="EMBL" id="KAJ8480029.1"/>
    </source>
</evidence>
<comment type="caution">
    <text evidence="3">The sequence shown here is derived from an EMBL/GenBank/DDBJ whole genome shotgun (WGS) entry which is preliminary data.</text>
</comment>
<dbReference type="Gene3D" id="3.30.70.100">
    <property type="match status" value="1"/>
</dbReference>
<accession>A0AAV8QSY4</accession>
<dbReference type="EMBL" id="JAQQAF010000006">
    <property type="protein sequence ID" value="KAJ8480029.1"/>
    <property type="molecule type" value="Genomic_DNA"/>
</dbReference>
<protein>
    <recommendedName>
        <fullName evidence="2">HMA domain-containing protein</fullName>
    </recommendedName>
</protein>
<dbReference type="InterPro" id="IPR006121">
    <property type="entry name" value="HMA_dom"/>
</dbReference>